<feature type="binding site" evidence="4">
    <location>
        <position position="193"/>
    </location>
    <ligand>
        <name>pyruvate</name>
        <dbReference type="ChEBI" id="CHEBI:15361"/>
    </ligand>
</feature>
<comment type="caution">
    <text evidence="5">The sequence shown here is derived from an EMBL/GenBank/DDBJ whole genome shotgun (WGS) entry which is preliminary data.</text>
</comment>
<evidence type="ECO:0008006" key="7">
    <source>
        <dbReference type="Google" id="ProtNLM"/>
    </source>
</evidence>
<feature type="active site" description="Proton donor/acceptor" evidence="3">
    <location>
        <position position="110"/>
    </location>
</feature>
<reference evidence="5" key="1">
    <citation type="submission" date="2022-12" db="EMBL/GenBank/DDBJ databases">
        <authorList>
            <person name="Petersen C."/>
        </authorList>
    </citation>
    <scope>NUCLEOTIDE SEQUENCE</scope>
    <source>
        <strain evidence="5">IBT 3081</strain>
    </source>
</reference>
<dbReference type="SUPFAM" id="SSF51569">
    <property type="entry name" value="Aldolase"/>
    <property type="match status" value="1"/>
</dbReference>
<dbReference type="RefSeq" id="XP_056582997.1">
    <property type="nucleotide sequence ID" value="XM_056718862.1"/>
</dbReference>
<dbReference type="SMART" id="SM01130">
    <property type="entry name" value="DHDPS"/>
    <property type="match status" value="1"/>
</dbReference>
<dbReference type="CDD" id="cd00408">
    <property type="entry name" value="DHDPS-like"/>
    <property type="match status" value="1"/>
</dbReference>
<dbReference type="GeneID" id="81458045"/>
<organism evidence="5 6">
    <name type="scientific">Penicillium concentricum</name>
    <dbReference type="NCBI Taxonomy" id="293559"/>
    <lineage>
        <taxon>Eukaryota</taxon>
        <taxon>Fungi</taxon>
        <taxon>Dikarya</taxon>
        <taxon>Ascomycota</taxon>
        <taxon>Pezizomycotina</taxon>
        <taxon>Eurotiomycetes</taxon>
        <taxon>Eurotiomycetidae</taxon>
        <taxon>Eurotiales</taxon>
        <taxon>Aspergillaceae</taxon>
        <taxon>Penicillium</taxon>
    </lineage>
</organism>
<gene>
    <name evidence="5" type="ORF">N7517_001132</name>
</gene>
<evidence type="ECO:0000256" key="1">
    <source>
        <dbReference type="ARBA" id="ARBA00023239"/>
    </source>
</evidence>
<keyword evidence="6" id="KW-1185">Reference proteome</keyword>
<dbReference type="Gene3D" id="3.20.20.70">
    <property type="entry name" value="Aldolase class I"/>
    <property type="match status" value="1"/>
</dbReference>
<dbReference type="AlphaFoldDB" id="A0A9W9SRA0"/>
<reference evidence="5" key="2">
    <citation type="journal article" date="2023" name="IMA Fungus">
        <title>Comparative genomic study of the Penicillium genus elucidates a diverse pangenome and 15 lateral gene transfer events.</title>
        <authorList>
            <person name="Petersen C."/>
            <person name="Sorensen T."/>
            <person name="Nielsen M.R."/>
            <person name="Sondergaard T.E."/>
            <person name="Sorensen J.L."/>
            <person name="Fitzpatrick D.A."/>
            <person name="Frisvad J.C."/>
            <person name="Nielsen K.L."/>
        </authorList>
    </citation>
    <scope>NUCLEOTIDE SEQUENCE</scope>
    <source>
        <strain evidence="5">IBT 3081</strain>
    </source>
</reference>
<dbReference type="Proteomes" id="UP001147752">
    <property type="component" value="Unassembled WGS sequence"/>
</dbReference>
<name>A0A9W9SRA0_9EURO</name>
<evidence type="ECO:0000313" key="6">
    <source>
        <dbReference type="Proteomes" id="UP001147752"/>
    </source>
</evidence>
<keyword evidence="1 2" id="KW-0456">Lyase</keyword>
<dbReference type="GO" id="GO:0008840">
    <property type="term" value="F:4-hydroxy-tetrahydrodipicolinate synthase activity"/>
    <property type="evidence" value="ECO:0007669"/>
    <property type="project" value="TreeGrafter"/>
</dbReference>
<dbReference type="PANTHER" id="PTHR12128">
    <property type="entry name" value="DIHYDRODIPICOLINATE SYNTHASE"/>
    <property type="match status" value="1"/>
</dbReference>
<sequence>MVTRGMVPVCAGSLGEAVHLDFDERVSLIRFIRATLDEGGFQSTPMVAGVGGLSTRETISLSKAAADAGADAGMVILPAYYAASLSTDMDQVIRYYVDICEASPIPLLLYNFPSNAGGQDMSSKVICAIMKKTSNLCGVKLTCGGSMGKLIRLQALISEDTSINETREYPFLLLDGLIADLTPWMQCSGHGTVSGIPNFVPVASMRLWSLLNLPFPTETERKEARKIQGILARADAAAVPGGIRAMKYALNNMHGYGISPRKPLLPLKETEGEEFMKALGEAMRLEYELTQKVSTP</sequence>
<evidence type="ECO:0000256" key="2">
    <source>
        <dbReference type="PIRNR" id="PIRNR001365"/>
    </source>
</evidence>
<comment type="similarity">
    <text evidence="2">Belongs to the DapA family.</text>
</comment>
<dbReference type="InterPro" id="IPR002220">
    <property type="entry name" value="DapA-like"/>
</dbReference>
<feature type="active site" description="Schiff-base intermediate with substrate" evidence="3">
    <location>
        <position position="140"/>
    </location>
</feature>
<evidence type="ECO:0000256" key="4">
    <source>
        <dbReference type="PIRSR" id="PIRSR001365-2"/>
    </source>
</evidence>
<proteinExistence type="inferred from homology"/>
<accession>A0A9W9SRA0</accession>
<dbReference type="EMBL" id="JAPZBT010000001">
    <property type="protein sequence ID" value="KAJ5383221.1"/>
    <property type="molecule type" value="Genomic_DNA"/>
</dbReference>
<dbReference type="OrthoDB" id="191315at2759"/>
<protein>
    <recommendedName>
        <fullName evidence="7">Dihydrodipicolinate synthase</fullName>
    </recommendedName>
</protein>
<evidence type="ECO:0000313" key="5">
    <source>
        <dbReference type="EMBL" id="KAJ5383221.1"/>
    </source>
</evidence>
<dbReference type="PANTHER" id="PTHR12128:SF66">
    <property type="entry name" value="4-HYDROXY-2-OXOGLUTARATE ALDOLASE, MITOCHONDRIAL"/>
    <property type="match status" value="1"/>
</dbReference>
<dbReference type="PIRSF" id="PIRSF001365">
    <property type="entry name" value="DHDPS"/>
    <property type="match status" value="1"/>
</dbReference>
<evidence type="ECO:0000256" key="3">
    <source>
        <dbReference type="PIRSR" id="PIRSR001365-1"/>
    </source>
</evidence>
<dbReference type="PRINTS" id="PR00146">
    <property type="entry name" value="DHPICSNTHASE"/>
</dbReference>
<dbReference type="Pfam" id="PF00701">
    <property type="entry name" value="DHDPS"/>
    <property type="match status" value="1"/>
</dbReference>
<dbReference type="InterPro" id="IPR013785">
    <property type="entry name" value="Aldolase_TIM"/>
</dbReference>